<gene>
    <name evidence="2" type="ORF">CCACVL1_24813</name>
</gene>
<organism evidence="2 3">
    <name type="scientific">Corchorus capsularis</name>
    <name type="common">Jute</name>
    <dbReference type="NCBI Taxonomy" id="210143"/>
    <lineage>
        <taxon>Eukaryota</taxon>
        <taxon>Viridiplantae</taxon>
        <taxon>Streptophyta</taxon>
        <taxon>Embryophyta</taxon>
        <taxon>Tracheophyta</taxon>
        <taxon>Spermatophyta</taxon>
        <taxon>Magnoliopsida</taxon>
        <taxon>eudicotyledons</taxon>
        <taxon>Gunneridae</taxon>
        <taxon>Pentapetalae</taxon>
        <taxon>rosids</taxon>
        <taxon>malvids</taxon>
        <taxon>Malvales</taxon>
        <taxon>Malvaceae</taxon>
        <taxon>Grewioideae</taxon>
        <taxon>Apeibeae</taxon>
        <taxon>Corchorus</taxon>
    </lineage>
</organism>
<accession>A0A1R3GN23</accession>
<dbReference type="Gramene" id="OMO59456">
    <property type="protein sequence ID" value="OMO59456"/>
    <property type="gene ID" value="CCACVL1_24813"/>
</dbReference>
<feature type="region of interest" description="Disordered" evidence="1">
    <location>
        <begin position="1"/>
        <end position="38"/>
    </location>
</feature>
<proteinExistence type="predicted"/>
<comment type="caution">
    <text evidence="2">The sequence shown here is derived from an EMBL/GenBank/DDBJ whole genome shotgun (WGS) entry which is preliminary data.</text>
</comment>
<dbReference type="Proteomes" id="UP000188268">
    <property type="component" value="Unassembled WGS sequence"/>
</dbReference>
<evidence type="ECO:0000256" key="1">
    <source>
        <dbReference type="SAM" id="MobiDB-lite"/>
    </source>
</evidence>
<keyword evidence="3" id="KW-1185">Reference proteome</keyword>
<dbReference type="EMBL" id="AWWV01013937">
    <property type="protein sequence ID" value="OMO59456.1"/>
    <property type="molecule type" value="Genomic_DNA"/>
</dbReference>
<dbReference type="AlphaFoldDB" id="A0A1R3GN23"/>
<protein>
    <submittedName>
        <fullName evidence="2">Uncharacterized protein</fullName>
    </submittedName>
</protein>
<evidence type="ECO:0000313" key="2">
    <source>
        <dbReference type="EMBL" id="OMO59456.1"/>
    </source>
</evidence>
<name>A0A1R3GN23_COCAP</name>
<sequence>MVDGIFFGEATHDGSGRGNDIRLGGSSDSLGEKRRRRD</sequence>
<reference evidence="2 3" key="1">
    <citation type="submission" date="2013-09" db="EMBL/GenBank/DDBJ databases">
        <title>Corchorus capsularis genome sequencing.</title>
        <authorList>
            <person name="Alam M."/>
            <person name="Haque M.S."/>
            <person name="Islam M.S."/>
            <person name="Emdad E.M."/>
            <person name="Islam M.M."/>
            <person name="Ahmed B."/>
            <person name="Halim A."/>
            <person name="Hossen Q.M.M."/>
            <person name="Hossain M.Z."/>
            <person name="Ahmed R."/>
            <person name="Khan M.M."/>
            <person name="Islam R."/>
            <person name="Rashid M.M."/>
            <person name="Khan S.A."/>
            <person name="Rahman M.S."/>
            <person name="Alam M."/>
        </authorList>
    </citation>
    <scope>NUCLEOTIDE SEQUENCE [LARGE SCALE GENOMIC DNA]</scope>
    <source>
        <strain evidence="3">cv. CVL-1</strain>
        <tissue evidence="2">Whole seedling</tissue>
    </source>
</reference>
<evidence type="ECO:0000313" key="3">
    <source>
        <dbReference type="Proteomes" id="UP000188268"/>
    </source>
</evidence>